<comment type="caution">
    <text evidence="8">The sequence shown here is derived from an EMBL/GenBank/DDBJ whole genome shotgun (WGS) entry which is preliminary data.</text>
</comment>
<accession>A0A1F8BKW6</accession>
<feature type="transmembrane region" description="Helical" evidence="7">
    <location>
        <begin position="201"/>
        <end position="222"/>
    </location>
</feature>
<keyword evidence="4 7" id="KW-0472">Membrane</keyword>
<dbReference type="GO" id="GO:0009003">
    <property type="term" value="F:signal peptidase activity"/>
    <property type="evidence" value="ECO:0007669"/>
    <property type="project" value="UniProtKB-EC"/>
</dbReference>
<evidence type="ECO:0000313" key="8">
    <source>
        <dbReference type="EMBL" id="OGM64683.1"/>
    </source>
</evidence>
<evidence type="ECO:0000313" key="9">
    <source>
        <dbReference type="Proteomes" id="UP000177082"/>
    </source>
</evidence>
<comment type="subcellular location">
    <subcellularLocation>
        <location evidence="1">Membrane</location>
    </subcellularLocation>
</comment>
<dbReference type="NCBIfam" id="TIGR02228">
    <property type="entry name" value="sigpep_I_arch"/>
    <property type="match status" value="1"/>
</dbReference>
<dbReference type="InterPro" id="IPR001733">
    <property type="entry name" value="Peptidase_S26B"/>
</dbReference>
<dbReference type="Proteomes" id="UP000177082">
    <property type="component" value="Unassembled WGS sequence"/>
</dbReference>
<protein>
    <recommendedName>
        <fullName evidence="5">Signal peptidase I</fullName>
        <ecNumber evidence="5">3.4.21.89</ecNumber>
    </recommendedName>
</protein>
<evidence type="ECO:0000256" key="5">
    <source>
        <dbReference type="NCBIfam" id="TIGR02228"/>
    </source>
</evidence>
<evidence type="ECO:0000256" key="2">
    <source>
        <dbReference type="ARBA" id="ARBA00022692"/>
    </source>
</evidence>
<evidence type="ECO:0000256" key="7">
    <source>
        <dbReference type="SAM" id="Phobius"/>
    </source>
</evidence>
<dbReference type="CDD" id="cd06530">
    <property type="entry name" value="S26_SPase_I"/>
    <property type="match status" value="1"/>
</dbReference>
<name>A0A1F8BKW6_9BACT</name>
<feature type="compositionally biased region" description="Low complexity" evidence="6">
    <location>
        <begin position="282"/>
        <end position="294"/>
    </location>
</feature>
<sequence length="294" mass="32066">MKLLKYIYNTAALFILVTSGIVLFFHFANPNLFRALIVTSGSMEPAVKTGSVVFTVKTDNYLPGDIVSFTIGEDSKNLITHRIIHKIYDTGLNPTYLTSGDANEDLDTWTLTDKNIKGKVIFTVPHIGYVANFAKEPAGFILFVIVPATIVVYEELKLLISESVNQLKKAIKNLKQKTHLKYRNINLLPEGTNKRFVLPKAAIAIPIFGAAIVFVSITGSFFSDWEKSLGNIFSAATSFQEPQPDFALTSTEVILPSPTETPSPTPSGTVTPTETPTPTPSATPTETPIETTGP</sequence>
<gene>
    <name evidence="8" type="ORF">A2961_01375</name>
</gene>
<dbReference type="Gene3D" id="2.10.109.10">
    <property type="entry name" value="Umud Fragment, subunit A"/>
    <property type="match status" value="1"/>
</dbReference>
<keyword evidence="3 7" id="KW-1133">Transmembrane helix</keyword>
<dbReference type="EC" id="3.4.21.89" evidence="5"/>
<feature type="transmembrane region" description="Helical" evidence="7">
    <location>
        <begin position="6"/>
        <end position="27"/>
    </location>
</feature>
<dbReference type="InterPro" id="IPR019533">
    <property type="entry name" value="Peptidase_S26"/>
</dbReference>
<dbReference type="PANTHER" id="PTHR10806:SF6">
    <property type="entry name" value="SIGNAL PEPTIDASE COMPLEX CATALYTIC SUBUNIT SEC11"/>
    <property type="match status" value="1"/>
</dbReference>
<evidence type="ECO:0000256" key="3">
    <source>
        <dbReference type="ARBA" id="ARBA00022989"/>
    </source>
</evidence>
<evidence type="ECO:0000256" key="4">
    <source>
        <dbReference type="ARBA" id="ARBA00023136"/>
    </source>
</evidence>
<dbReference type="GO" id="GO:0006465">
    <property type="term" value="P:signal peptide processing"/>
    <property type="evidence" value="ECO:0007669"/>
    <property type="project" value="UniProtKB-UniRule"/>
</dbReference>
<dbReference type="InterPro" id="IPR036286">
    <property type="entry name" value="LexA/Signal_pep-like_sf"/>
</dbReference>
<dbReference type="GO" id="GO:0016020">
    <property type="term" value="C:membrane"/>
    <property type="evidence" value="ECO:0007669"/>
    <property type="project" value="UniProtKB-SubCell"/>
</dbReference>
<dbReference type="EMBL" id="MGHF01000004">
    <property type="protein sequence ID" value="OGM64683.1"/>
    <property type="molecule type" value="Genomic_DNA"/>
</dbReference>
<dbReference type="AlphaFoldDB" id="A0A1F8BKW6"/>
<keyword evidence="2 7" id="KW-0812">Transmembrane</keyword>
<dbReference type="GO" id="GO:0004252">
    <property type="term" value="F:serine-type endopeptidase activity"/>
    <property type="evidence" value="ECO:0007669"/>
    <property type="project" value="UniProtKB-UniRule"/>
</dbReference>
<feature type="region of interest" description="Disordered" evidence="6">
    <location>
        <begin position="251"/>
        <end position="294"/>
    </location>
</feature>
<evidence type="ECO:0000256" key="6">
    <source>
        <dbReference type="SAM" id="MobiDB-lite"/>
    </source>
</evidence>
<proteinExistence type="predicted"/>
<dbReference type="PANTHER" id="PTHR10806">
    <property type="entry name" value="SIGNAL PEPTIDASE COMPLEX CATALYTIC SUBUNIT SEC11"/>
    <property type="match status" value="1"/>
</dbReference>
<organism evidence="8 9">
    <name type="scientific">Candidatus Woesebacteria bacterium RIFCSPLOWO2_01_FULL_39_21</name>
    <dbReference type="NCBI Taxonomy" id="1802519"/>
    <lineage>
        <taxon>Bacteria</taxon>
        <taxon>Candidatus Woeseibacteriota</taxon>
    </lineage>
</organism>
<evidence type="ECO:0000256" key="1">
    <source>
        <dbReference type="ARBA" id="ARBA00004370"/>
    </source>
</evidence>
<dbReference type="SUPFAM" id="SSF51306">
    <property type="entry name" value="LexA/Signal peptidase"/>
    <property type="match status" value="1"/>
</dbReference>
<reference evidence="8 9" key="1">
    <citation type="journal article" date="2016" name="Nat. Commun.">
        <title>Thousands of microbial genomes shed light on interconnected biogeochemical processes in an aquifer system.</title>
        <authorList>
            <person name="Anantharaman K."/>
            <person name="Brown C.T."/>
            <person name="Hug L.A."/>
            <person name="Sharon I."/>
            <person name="Castelle C.J."/>
            <person name="Probst A.J."/>
            <person name="Thomas B.C."/>
            <person name="Singh A."/>
            <person name="Wilkins M.J."/>
            <person name="Karaoz U."/>
            <person name="Brodie E.L."/>
            <person name="Williams K.H."/>
            <person name="Hubbard S.S."/>
            <person name="Banfield J.F."/>
        </authorList>
    </citation>
    <scope>NUCLEOTIDE SEQUENCE [LARGE SCALE GENOMIC DNA]</scope>
</reference>
<dbReference type="STRING" id="1802519.A2961_01375"/>